<evidence type="ECO:0000313" key="19">
    <source>
        <dbReference type="EMBL" id="HJC06276.1"/>
    </source>
</evidence>
<dbReference type="Pfam" id="PF01503">
    <property type="entry name" value="PRA-PH"/>
    <property type="match status" value="1"/>
</dbReference>
<dbReference type="FunFam" id="3.10.20.810:FF:000001">
    <property type="entry name" value="Histidine biosynthesis bifunctional protein HisIE"/>
    <property type="match status" value="1"/>
</dbReference>
<organism evidence="19 20">
    <name type="scientific">Candidatus Enterocloster excrementipullorum</name>
    <dbReference type="NCBI Taxonomy" id="2838559"/>
    <lineage>
        <taxon>Bacteria</taxon>
        <taxon>Bacillati</taxon>
        <taxon>Bacillota</taxon>
        <taxon>Clostridia</taxon>
        <taxon>Lachnospirales</taxon>
        <taxon>Lachnospiraceae</taxon>
        <taxon>Enterocloster</taxon>
    </lineage>
</organism>
<comment type="similarity">
    <text evidence="8 17">Belongs to the HisA/HisF family.</text>
</comment>
<keyword evidence="13 16" id="KW-0067">ATP-binding</keyword>
<comment type="caution">
    <text evidence="19">The sequence shown here is derived from an EMBL/GenBank/DDBJ whole genome shotgun (WGS) entry which is preliminary data.</text>
</comment>
<feature type="domain" description="Phosphoribosyl-AMP cyclohydrolase" evidence="18">
    <location>
        <begin position="282"/>
        <end position="355"/>
    </location>
</feature>
<evidence type="ECO:0000256" key="10">
    <source>
        <dbReference type="ARBA" id="ARBA00022605"/>
    </source>
</evidence>
<evidence type="ECO:0000256" key="15">
    <source>
        <dbReference type="ARBA" id="ARBA00023268"/>
    </source>
</evidence>
<dbReference type="InterPro" id="IPR038019">
    <property type="entry name" value="PRib_AMP_CycHydrolase_sf"/>
</dbReference>
<dbReference type="InterPro" id="IPR023019">
    <property type="entry name" value="His_synth_HisIE"/>
</dbReference>
<gene>
    <name evidence="16" type="primary">hisI</name>
    <name evidence="16" type="synonym">hisIE</name>
    <name evidence="19" type="ORF">H9704_09005</name>
</gene>
<dbReference type="GO" id="GO:0000105">
    <property type="term" value="P:L-histidine biosynthetic process"/>
    <property type="evidence" value="ECO:0007669"/>
    <property type="project" value="UniProtKB-UniRule"/>
</dbReference>
<evidence type="ECO:0000256" key="6">
    <source>
        <dbReference type="ARBA" id="ARBA00007731"/>
    </source>
</evidence>
<comment type="similarity">
    <text evidence="6 16">In the C-terminal section; belongs to the PRA-PH family.</text>
</comment>
<dbReference type="InterPro" id="IPR002496">
    <property type="entry name" value="PRib_AMP_CycHydrolase_dom"/>
</dbReference>
<dbReference type="PANTHER" id="PTHR42945:SF9">
    <property type="entry name" value="HISTIDINE BIOSYNTHESIS BIFUNCTIONAL PROTEIN HISIE"/>
    <property type="match status" value="1"/>
</dbReference>
<comment type="catalytic activity">
    <reaction evidence="2 16">
        <text>1-(5-phospho-beta-D-ribosyl)-ATP + H2O = 1-(5-phospho-beta-D-ribosyl)-5'-AMP + diphosphate + H(+)</text>
        <dbReference type="Rhea" id="RHEA:22828"/>
        <dbReference type="ChEBI" id="CHEBI:15377"/>
        <dbReference type="ChEBI" id="CHEBI:15378"/>
        <dbReference type="ChEBI" id="CHEBI:33019"/>
        <dbReference type="ChEBI" id="CHEBI:59457"/>
        <dbReference type="ChEBI" id="CHEBI:73183"/>
        <dbReference type="EC" id="3.6.1.31"/>
    </reaction>
</comment>
<dbReference type="Proteomes" id="UP000823910">
    <property type="component" value="Unassembled WGS sequence"/>
</dbReference>
<dbReference type="NCBIfam" id="NF000768">
    <property type="entry name" value="PRK00051.1"/>
    <property type="match status" value="1"/>
</dbReference>
<name>A0A9D2SH29_9FIRM</name>
<evidence type="ECO:0000256" key="13">
    <source>
        <dbReference type="ARBA" id="ARBA00022840"/>
    </source>
</evidence>
<dbReference type="EC" id="3.6.1.31" evidence="16"/>
<dbReference type="HAMAP" id="MF_01019">
    <property type="entry name" value="HisIE"/>
    <property type="match status" value="1"/>
</dbReference>
<proteinExistence type="inferred from homology"/>
<dbReference type="InterPro" id="IPR026660">
    <property type="entry name" value="PRA-CH"/>
</dbReference>
<dbReference type="PANTHER" id="PTHR42945">
    <property type="entry name" value="HISTIDINE BIOSYNTHESIS BIFUNCTIONAL PROTEIN"/>
    <property type="match status" value="1"/>
</dbReference>
<reference evidence="19" key="2">
    <citation type="submission" date="2021-04" db="EMBL/GenBank/DDBJ databases">
        <authorList>
            <person name="Gilroy R."/>
        </authorList>
    </citation>
    <scope>NUCLEOTIDE SEQUENCE</scope>
    <source>
        <strain evidence="19">CHK180-15479</strain>
    </source>
</reference>
<dbReference type="InterPro" id="IPR011060">
    <property type="entry name" value="RibuloseP-bd_barrel"/>
</dbReference>
<dbReference type="InterPro" id="IPR006062">
    <property type="entry name" value="His_biosynth"/>
</dbReference>
<dbReference type="AlphaFoldDB" id="A0A9D2SH29"/>
<evidence type="ECO:0000256" key="1">
    <source>
        <dbReference type="ARBA" id="ARBA00000024"/>
    </source>
</evidence>
<dbReference type="Gene3D" id="3.10.20.810">
    <property type="entry name" value="Phosphoribosyl-AMP cyclohydrolase"/>
    <property type="match status" value="1"/>
</dbReference>
<dbReference type="NCBIfam" id="NF002747">
    <property type="entry name" value="PRK02759.1"/>
    <property type="match status" value="1"/>
</dbReference>
<dbReference type="EMBL" id="DWWT01000042">
    <property type="protein sequence ID" value="HJC06276.1"/>
    <property type="molecule type" value="Genomic_DNA"/>
</dbReference>
<evidence type="ECO:0000256" key="2">
    <source>
        <dbReference type="ARBA" id="ARBA00001460"/>
    </source>
</evidence>
<reference evidence="19" key="1">
    <citation type="journal article" date="2021" name="PeerJ">
        <title>Extensive microbial diversity within the chicken gut microbiome revealed by metagenomics and culture.</title>
        <authorList>
            <person name="Gilroy R."/>
            <person name="Ravi A."/>
            <person name="Getino M."/>
            <person name="Pursley I."/>
            <person name="Horton D.L."/>
            <person name="Alikhan N.F."/>
            <person name="Baker D."/>
            <person name="Gharbi K."/>
            <person name="Hall N."/>
            <person name="Watson M."/>
            <person name="Adriaenssens E.M."/>
            <person name="Foster-Nyarko E."/>
            <person name="Jarju S."/>
            <person name="Secka A."/>
            <person name="Antonio M."/>
            <person name="Oren A."/>
            <person name="Chaudhuri R.R."/>
            <person name="La Ragione R."/>
            <person name="Hildebrand F."/>
            <person name="Pallen M.J."/>
        </authorList>
    </citation>
    <scope>NUCLEOTIDE SEQUENCE</scope>
    <source>
        <strain evidence="19">CHK180-15479</strain>
    </source>
</reference>
<comment type="catalytic activity">
    <reaction evidence="1 16">
        <text>1-(5-phospho-beta-D-ribosyl)-5'-AMP + H2O = 1-(5-phospho-beta-D-ribosyl)-5-[(5-phospho-beta-D-ribosylamino)methylideneamino]imidazole-4-carboxamide</text>
        <dbReference type="Rhea" id="RHEA:20049"/>
        <dbReference type="ChEBI" id="CHEBI:15377"/>
        <dbReference type="ChEBI" id="CHEBI:58435"/>
        <dbReference type="ChEBI" id="CHEBI:59457"/>
        <dbReference type="EC" id="3.5.4.19"/>
    </reaction>
</comment>
<protein>
    <recommendedName>
        <fullName evidence="16">Histidine biosynthesis bifunctional protein HisIE</fullName>
    </recommendedName>
    <domain>
        <recommendedName>
            <fullName evidence="16">Phosphoribosyl-AMP cyclohydrolase</fullName>
            <shortName evidence="16">PRA-CH</shortName>
            <ecNumber evidence="16">3.5.4.19</ecNumber>
        </recommendedName>
    </domain>
    <domain>
        <recommendedName>
            <fullName evidence="16">Phosphoribosyl-ATP pyrophosphatase</fullName>
            <shortName evidence="16">PRA-PH</shortName>
            <ecNumber evidence="16">3.6.1.31</ecNumber>
        </recommendedName>
    </domain>
</protein>
<dbReference type="NCBIfam" id="TIGR03188">
    <property type="entry name" value="histidine_hisI"/>
    <property type="match status" value="1"/>
</dbReference>
<evidence type="ECO:0000256" key="11">
    <source>
        <dbReference type="ARBA" id="ARBA00022741"/>
    </source>
</evidence>
<dbReference type="GO" id="GO:0004635">
    <property type="term" value="F:phosphoribosyl-AMP cyclohydrolase activity"/>
    <property type="evidence" value="ECO:0007669"/>
    <property type="project" value="UniProtKB-UniRule"/>
</dbReference>
<dbReference type="GO" id="GO:0005524">
    <property type="term" value="F:ATP binding"/>
    <property type="evidence" value="ECO:0007669"/>
    <property type="project" value="UniProtKB-KW"/>
</dbReference>
<dbReference type="GO" id="GO:0004636">
    <property type="term" value="F:phosphoribosyl-ATP diphosphatase activity"/>
    <property type="evidence" value="ECO:0007669"/>
    <property type="project" value="UniProtKB-UniRule"/>
</dbReference>
<dbReference type="HAMAP" id="MF_01020">
    <property type="entry name" value="HisE"/>
    <property type="match status" value="1"/>
</dbReference>
<evidence type="ECO:0000256" key="14">
    <source>
        <dbReference type="ARBA" id="ARBA00023102"/>
    </source>
</evidence>
<comment type="subcellular location">
    <subcellularLocation>
        <location evidence="3 16">Cytoplasm</location>
    </subcellularLocation>
</comment>
<dbReference type="Gene3D" id="1.10.287.1080">
    <property type="entry name" value="MazG-like"/>
    <property type="match status" value="1"/>
</dbReference>
<keyword evidence="12 16" id="KW-0378">Hydrolase</keyword>
<comment type="pathway">
    <text evidence="5 16">Amino-acid biosynthesis; L-histidine biosynthesis; L-histidine from 5-phospho-alpha-D-ribose 1-diphosphate: step 2/9.</text>
</comment>
<keyword evidence="15 16" id="KW-0511">Multifunctional enzyme</keyword>
<dbReference type="HAMAP" id="MF_01021">
    <property type="entry name" value="HisI"/>
    <property type="match status" value="1"/>
</dbReference>
<evidence type="ECO:0000256" key="9">
    <source>
        <dbReference type="ARBA" id="ARBA00022490"/>
    </source>
</evidence>
<evidence type="ECO:0000256" key="8">
    <source>
        <dbReference type="ARBA" id="ARBA00009667"/>
    </source>
</evidence>
<evidence type="ECO:0000256" key="7">
    <source>
        <dbReference type="ARBA" id="ARBA00008299"/>
    </source>
</evidence>
<evidence type="ECO:0000256" key="17">
    <source>
        <dbReference type="RuleBase" id="RU003657"/>
    </source>
</evidence>
<keyword evidence="9 16" id="KW-0963">Cytoplasm</keyword>
<evidence type="ECO:0000256" key="3">
    <source>
        <dbReference type="ARBA" id="ARBA00004496"/>
    </source>
</evidence>
<sequence>MMDYKKLIAGFRYREGRITSWDGSISYEGELKELARFCCDNGADEIFVYDDSAEDADHEAAIAAIRETAREVDEPILAGGRVKRLEDVKKYLYAGAEAVFLNAGCQENVDLMKEAADRFGNEKICAFLPDLSYGARTEEFAQLGASLMILKPEGAVPSLKELEEIGSMEKRCLILCGHLGNRAAAGEDGVRENESLSSESAGASPLLDDLKIPFGCPDIEGAVLALEPEELDAFMTMKQQFKGAGIQTDTFESAVDWSEFKLNGDGLIPVIVQDYKTQEVLMLAYMNQEAFSATLATGRMTYFSRSRQTLWVKGETSGHFQYVKSLKLDCDKDTLLAHVKQIGPACHTGNPTCFFTTLAEKEYRETNPLKVFEEEYRVILDRKAHPKEGSYTNYLFDKGIDKILKKLGEEASEIIIASKNPDPEEIKYEIADFLYHMMVLMAEKGITWEEITKEVANR</sequence>
<dbReference type="Pfam" id="PF00977">
    <property type="entry name" value="His_biosynth"/>
    <property type="match status" value="1"/>
</dbReference>
<dbReference type="Gene3D" id="3.20.20.70">
    <property type="entry name" value="Aldolase class I"/>
    <property type="match status" value="1"/>
</dbReference>
<feature type="region of interest" description="Phosphoribosyl-ATP pyrophosphohydrolase" evidence="16">
    <location>
        <begin position="372"/>
        <end position="458"/>
    </location>
</feature>
<dbReference type="InterPro" id="IPR013785">
    <property type="entry name" value="Aldolase_TIM"/>
</dbReference>
<evidence type="ECO:0000313" key="20">
    <source>
        <dbReference type="Proteomes" id="UP000823910"/>
    </source>
</evidence>
<dbReference type="CDD" id="cd11534">
    <property type="entry name" value="NTP-PPase_HisIE_like"/>
    <property type="match status" value="1"/>
</dbReference>
<evidence type="ECO:0000259" key="18">
    <source>
        <dbReference type="Pfam" id="PF01502"/>
    </source>
</evidence>
<keyword evidence="10 16" id="KW-0028">Amino-acid biosynthesis</keyword>
<dbReference type="Pfam" id="PF01502">
    <property type="entry name" value="PRA-CH"/>
    <property type="match status" value="1"/>
</dbReference>
<comment type="similarity">
    <text evidence="7 16">In the N-terminal section; belongs to the PRA-CH family.</text>
</comment>
<evidence type="ECO:0000256" key="5">
    <source>
        <dbReference type="ARBA" id="ARBA00005204"/>
    </source>
</evidence>
<dbReference type="SUPFAM" id="SSF101386">
    <property type="entry name" value="all-alpha NTP pyrophosphatases"/>
    <property type="match status" value="1"/>
</dbReference>
<dbReference type="InterPro" id="IPR021130">
    <property type="entry name" value="PRib-ATP_PPHydrolase-like"/>
</dbReference>
<evidence type="ECO:0000256" key="12">
    <source>
        <dbReference type="ARBA" id="ARBA00022801"/>
    </source>
</evidence>
<feature type="region of interest" description="Phosphoribosyl-AMP cyclohydrolase" evidence="16">
    <location>
        <begin position="1"/>
        <end position="371"/>
    </location>
</feature>
<dbReference type="SUPFAM" id="SSF141734">
    <property type="entry name" value="HisI-like"/>
    <property type="match status" value="1"/>
</dbReference>
<dbReference type="GO" id="GO:0005737">
    <property type="term" value="C:cytoplasm"/>
    <property type="evidence" value="ECO:0007669"/>
    <property type="project" value="UniProtKB-SubCell"/>
</dbReference>
<evidence type="ECO:0000256" key="4">
    <source>
        <dbReference type="ARBA" id="ARBA00005169"/>
    </source>
</evidence>
<keyword evidence="11 16" id="KW-0547">Nucleotide-binding</keyword>
<dbReference type="InterPro" id="IPR008179">
    <property type="entry name" value="HisE"/>
</dbReference>
<evidence type="ECO:0000256" key="16">
    <source>
        <dbReference type="HAMAP-Rule" id="MF_01019"/>
    </source>
</evidence>
<dbReference type="EC" id="3.5.4.19" evidence="16"/>
<dbReference type="SUPFAM" id="SSF51366">
    <property type="entry name" value="Ribulose-phoshate binding barrel"/>
    <property type="match status" value="1"/>
</dbReference>
<accession>A0A9D2SH29</accession>
<comment type="pathway">
    <text evidence="4 16">Amino-acid biosynthesis; L-histidine biosynthesis; L-histidine from 5-phospho-alpha-D-ribose 1-diphosphate: step 3/9.</text>
</comment>
<keyword evidence="14 16" id="KW-0368">Histidine biosynthesis</keyword>